<keyword evidence="3" id="KW-0804">Transcription</keyword>
<dbReference type="PROSITE" id="PS50977">
    <property type="entry name" value="HTH_TETR_2"/>
    <property type="match status" value="2"/>
</dbReference>
<dbReference type="OrthoDB" id="5112469at2"/>
<evidence type="ECO:0000256" key="2">
    <source>
        <dbReference type="ARBA" id="ARBA00023125"/>
    </source>
</evidence>
<evidence type="ECO:0000313" key="7">
    <source>
        <dbReference type="EMBL" id="SHN17562.1"/>
    </source>
</evidence>
<feature type="domain" description="HTH tetR-type" evidence="6">
    <location>
        <begin position="261"/>
        <end position="321"/>
    </location>
</feature>
<dbReference type="RefSeq" id="WP_073256432.1">
    <property type="nucleotide sequence ID" value="NZ_FRCS01000003.1"/>
</dbReference>
<feature type="DNA-binding region" description="H-T-H motif" evidence="4">
    <location>
        <begin position="284"/>
        <end position="303"/>
    </location>
</feature>
<reference evidence="7 8" key="1">
    <citation type="submission" date="2016-11" db="EMBL/GenBank/DDBJ databases">
        <authorList>
            <person name="Jaros S."/>
            <person name="Januszkiewicz K."/>
            <person name="Wedrychowicz H."/>
        </authorList>
    </citation>
    <scope>NUCLEOTIDE SEQUENCE [LARGE SCALE GENOMIC DNA]</scope>
    <source>
        <strain evidence="7 8">DSM 46144</strain>
    </source>
</reference>
<evidence type="ECO:0000259" key="6">
    <source>
        <dbReference type="PROSITE" id="PS50977"/>
    </source>
</evidence>
<name>A0A1M7PK73_9ACTN</name>
<dbReference type="FunFam" id="1.10.10.60:FF:000141">
    <property type="entry name" value="TetR family transcriptional regulator"/>
    <property type="match status" value="1"/>
</dbReference>
<dbReference type="PANTHER" id="PTHR30055">
    <property type="entry name" value="HTH-TYPE TRANSCRIPTIONAL REGULATOR RUTR"/>
    <property type="match status" value="1"/>
</dbReference>
<keyword evidence="1" id="KW-0805">Transcription regulation</keyword>
<dbReference type="EMBL" id="FRCS01000003">
    <property type="protein sequence ID" value="SHN17562.1"/>
    <property type="molecule type" value="Genomic_DNA"/>
</dbReference>
<dbReference type="AlphaFoldDB" id="A0A1M7PK73"/>
<dbReference type="PANTHER" id="PTHR30055:SF234">
    <property type="entry name" value="HTH-TYPE TRANSCRIPTIONAL REGULATOR BETI"/>
    <property type="match status" value="1"/>
</dbReference>
<organism evidence="7 8">
    <name type="scientific">Cryptosporangium aurantiacum</name>
    <dbReference type="NCBI Taxonomy" id="134849"/>
    <lineage>
        <taxon>Bacteria</taxon>
        <taxon>Bacillati</taxon>
        <taxon>Actinomycetota</taxon>
        <taxon>Actinomycetes</taxon>
        <taxon>Cryptosporangiales</taxon>
        <taxon>Cryptosporangiaceae</taxon>
        <taxon>Cryptosporangium</taxon>
    </lineage>
</organism>
<evidence type="ECO:0000256" key="3">
    <source>
        <dbReference type="ARBA" id="ARBA00023163"/>
    </source>
</evidence>
<keyword evidence="2 4" id="KW-0238">DNA-binding</keyword>
<dbReference type="STRING" id="134849.SAMN05443668_103441"/>
<evidence type="ECO:0000256" key="1">
    <source>
        <dbReference type="ARBA" id="ARBA00023015"/>
    </source>
</evidence>
<evidence type="ECO:0000256" key="5">
    <source>
        <dbReference type="SAM" id="MobiDB-lite"/>
    </source>
</evidence>
<keyword evidence="8" id="KW-1185">Reference proteome</keyword>
<evidence type="ECO:0000313" key="8">
    <source>
        <dbReference type="Proteomes" id="UP000184440"/>
    </source>
</evidence>
<dbReference type="Gene3D" id="1.10.357.10">
    <property type="entry name" value="Tetracycline Repressor, domain 2"/>
    <property type="match status" value="2"/>
</dbReference>
<gene>
    <name evidence="7" type="ORF">SAMN05443668_103441</name>
</gene>
<proteinExistence type="predicted"/>
<dbReference type="GO" id="GO:0045892">
    <property type="term" value="P:negative regulation of DNA-templated transcription"/>
    <property type="evidence" value="ECO:0007669"/>
    <property type="project" value="UniProtKB-ARBA"/>
</dbReference>
<dbReference type="PRINTS" id="PR00455">
    <property type="entry name" value="HTHTETR"/>
</dbReference>
<evidence type="ECO:0000256" key="4">
    <source>
        <dbReference type="PROSITE-ProRule" id="PRU00335"/>
    </source>
</evidence>
<dbReference type="GO" id="GO:0003700">
    <property type="term" value="F:DNA-binding transcription factor activity"/>
    <property type="evidence" value="ECO:0007669"/>
    <property type="project" value="TreeGrafter"/>
</dbReference>
<accession>A0A1M7PK73</accession>
<dbReference type="InterPro" id="IPR050109">
    <property type="entry name" value="HTH-type_TetR-like_transc_reg"/>
</dbReference>
<dbReference type="Gene3D" id="1.10.10.60">
    <property type="entry name" value="Homeodomain-like"/>
    <property type="match status" value="1"/>
</dbReference>
<feature type="region of interest" description="Disordered" evidence="5">
    <location>
        <begin position="1"/>
        <end position="23"/>
    </location>
</feature>
<dbReference type="InterPro" id="IPR001647">
    <property type="entry name" value="HTH_TetR"/>
</dbReference>
<dbReference type="Pfam" id="PF00440">
    <property type="entry name" value="TetR_N"/>
    <property type="match status" value="2"/>
</dbReference>
<feature type="DNA-binding region" description="H-T-H motif" evidence="4">
    <location>
        <begin position="50"/>
        <end position="69"/>
    </location>
</feature>
<feature type="region of interest" description="Disordered" evidence="5">
    <location>
        <begin position="230"/>
        <end position="251"/>
    </location>
</feature>
<feature type="compositionally biased region" description="Pro residues" evidence="5">
    <location>
        <begin position="230"/>
        <end position="239"/>
    </location>
</feature>
<dbReference type="SUPFAM" id="SSF46689">
    <property type="entry name" value="Homeodomain-like"/>
    <property type="match status" value="2"/>
</dbReference>
<feature type="domain" description="HTH tetR-type" evidence="6">
    <location>
        <begin position="27"/>
        <end position="87"/>
    </location>
</feature>
<protein>
    <submittedName>
        <fullName evidence="7">Transcriptional regulator, TetR family</fullName>
    </submittedName>
</protein>
<dbReference type="InterPro" id="IPR009057">
    <property type="entry name" value="Homeodomain-like_sf"/>
</dbReference>
<dbReference type="GO" id="GO:0000976">
    <property type="term" value="F:transcription cis-regulatory region binding"/>
    <property type="evidence" value="ECO:0007669"/>
    <property type="project" value="TreeGrafter"/>
</dbReference>
<dbReference type="Proteomes" id="UP000184440">
    <property type="component" value="Unassembled WGS sequence"/>
</dbReference>
<sequence>MTGSPGKEGVRRDGYGPTSPIVGERGARTRRRIVAETLTLFETQGFHGTSVEGIAKAAGTSRATLYQYFASKEEIFVELLDECGSALMRVVRRIGPLGPTRLGFDNLHWWLGEWTYVHDKYATMFAQWAGIESTGQTIRPLVLGFSQAYDARIARRLETCELHGLAPTDAAIALTSIMHRFNYFRHLGLISTPGPDTLLDGLAVTVQLVLFPETPPDVFPVRPSAFPLVEPHPAPPPGRTTPHPDTPRIVDRTSDLRPRAARTARRLIDAGAVLFAERGYHATAVDDIAAASGHARGTFYKYFDEKLDLLLQLTLECGAAMGPLAASFAALDPADPDRRPLRDWLTDYLAFRARYVGVLRAWLEGTSRDPRLLDAVGEVAAELRDAALAVFARADRPYPIEPPIAAAVLGALLERMPEAIAERAADRPDAQIVEVMAAVIERGLLGASALGIAAL</sequence>